<organism evidence="2 3">
    <name type="scientific">Burkholderia mayonis</name>
    <dbReference type="NCBI Taxonomy" id="1385591"/>
    <lineage>
        <taxon>Bacteria</taxon>
        <taxon>Pseudomonadati</taxon>
        <taxon>Pseudomonadota</taxon>
        <taxon>Betaproteobacteria</taxon>
        <taxon>Burkholderiales</taxon>
        <taxon>Burkholderiaceae</taxon>
        <taxon>Burkholderia</taxon>
        <taxon>pseudomallei group</taxon>
    </lineage>
</organism>
<feature type="region of interest" description="Disordered" evidence="1">
    <location>
        <begin position="126"/>
        <end position="163"/>
    </location>
</feature>
<dbReference type="AlphaFoldDB" id="A0A1B4G382"/>
<gene>
    <name evidence="2" type="ORF">WS71_24345</name>
</gene>
<evidence type="ECO:0000256" key="1">
    <source>
        <dbReference type="SAM" id="MobiDB-lite"/>
    </source>
</evidence>
<protein>
    <submittedName>
        <fullName evidence="2">Uncharacterized protein</fullName>
    </submittedName>
</protein>
<dbReference type="RefSeq" id="WP_159086368.1">
    <property type="nucleotide sequence ID" value="NZ_CP013389.1"/>
</dbReference>
<dbReference type="EMBL" id="CP013389">
    <property type="protein sequence ID" value="AOJ10343.1"/>
    <property type="molecule type" value="Genomic_DNA"/>
</dbReference>
<dbReference type="Gene3D" id="1.10.3230.20">
    <property type="entry name" value="P22 tail accessory factor (Gp4)"/>
    <property type="match status" value="1"/>
</dbReference>
<reference evidence="2 3" key="1">
    <citation type="submission" date="2015-12" db="EMBL/GenBank/DDBJ databases">
        <title>Diversity of Burkholderia near neighbor genomes.</title>
        <authorList>
            <person name="Sahl J."/>
            <person name="Wagner D."/>
            <person name="Keim P."/>
        </authorList>
    </citation>
    <scope>NUCLEOTIDE SEQUENCE [LARGE SCALE GENOMIC DNA]</scope>
    <source>
        <strain evidence="2 3">BDU8</strain>
    </source>
</reference>
<proteinExistence type="predicted"/>
<dbReference type="Proteomes" id="UP000067711">
    <property type="component" value="Chromosome 1"/>
</dbReference>
<evidence type="ECO:0000313" key="2">
    <source>
        <dbReference type="EMBL" id="AOJ10343.1"/>
    </source>
</evidence>
<sequence>MTTKGDLVEAAYEEIALAGYVFDLSPEERNTALLRLERMAASFDARGIRIGYNLAGKSASLNDDAGIPDWAEEPFYTNLAKRLAPTLGKQLSMETMRAAAAGYRTLLLGNYEIPQMQMPRHMPIGTGNRRNTKNQQFFSPVDRVTTTNDATLEPSGNPWSDSN</sequence>
<dbReference type="Pfam" id="PF11650">
    <property type="entry name" value="P22_Tail-4"/>
    <property type="match status" value="1"/>
</dbReference>
<evidence type="ECO:0000313" key="3">
    <source>
        <dbReference type="Proteomes" id="UP000067711"/>
    </source>
</evidence>
<accession>A0A1B4G382</accession>
<dbReference type="InterPro" id="IPR020362">
    <property type="entry name" value="Tail_accessory_Gp4"/>
</dbReference>
<dbReference type="InterPro" id="IPR038258">
    <property type="entry name" value="Gp4_sf"/>
</dbReference>
<name>A0A1B4G382_9BURK</name>
<feature type="compositionally biased region" description="Polar residues" evidence="1">
    <location>
        <begin position="133"/>
        <end position="150"/>
    </location>
</feature>